<keyword evidence="1" id="KW-0812">Transmembrane</keyword>
<dbReference type="EMBL" id="JACIJM010000006">
    <property type="protein sequence ID" value="MBB5722664.1"/>
    <property type="molecule type" value="Genomic_DNA"/>
</dbReference>
<evidence type="ECO:0000313" key="2">
    <source>
        <dbReference type="EMBL" id="MBB5722664.1"/>
    </source>
</evidence>
<feature type="transmembrane region" description="Helical" evidence="1">
    <location>
        <begin position="46"/>
        <end position="70"/>
    </location>
</feature>
<keyword evidence="3" id="KW-1185">Reference proteome</keyword>
<dbReference type="Proteomes" id="UP000535415">
    <property type="component" value="Unassembled WGS sequence"/>
</dbReference>
<proteinExistence type="predicted"/>
<feature type="transmembrane region" description="Helical" evidence="1">
    <location>
        <begin position="105"/>
        <end position="123"/>
    </location>
</feature>
<evidence type="ECO:0000256" key="1">
    <source>
        <dbReference type="SAM" id="Phobius"/>
    </source>
</evidence>
<accession>A0A7W9EYG5</accession>
<comment type="caution">
    <text evidence="2">The sequence shown here is derived from an EMBL/GenBank/DDBJ whole genome shotgun (WGS) entry which is preliminary data.</text>
</comment>
<keyword evidence="1" id="KW-0472">Membrane</keyword>
<evidence type="ECO:0000313" key="3">
    <source>
        <dbReference type="Proteomes" id="UP000535415"/>
    </source>
</evidence>
<keyword evidence="1" id="KW-1133">Transmembrane helix</keyword>
<dbReference type="RefSeq" id="WP_183529154.1">
    <property type="nucleotide sequence ID" value="NZ_JACIJM010000006.1"/>
</dbReference>
<dbReference type="AlphaFoldDB" id="A0A7W9EYG5"/>
<organism evidence="2 3">
    <name type="scientific">Yoonia ponticola</name>
    <dbReference type="NCBI Taxonomy" id="1524255"/>
    <lineage>
        <taxon>Bacteria</taxon>
        <taxon>Pseudomonadati</taxon>
        <taxon>Pseudomonadota</taxon>
        <taxon>Alphaproteobacteria</taxon>
        <taxon>Rhodobacterales</taxon>
        <taxon>Paracoccaceae</taxon>
        <taxon>Yoonia</taxon>
    </lineage>
</organism>
<name>A0A7W9EYG5_9RHOB</name>
<feature type="transmembrane region" description="Helical" evidence="1">
    <location>
        <begin position="12"/>
        <end position="34"/>
    </location>
</feature>
<feature type="transmembrane region" description="Helical" evidence="1">
    <location>
        <begin position="76"/>
        <end position="98"/>
    </location>
</feature>
<gene>
    <name evidence="2" type="ORF">FHS72_002294</name>
</gene>
<sequence length="128" mass="13405">MRGAGGSDGGEFNFVIGLVMMVAGGYLLLSNIVIRPNFGMGTRAFGLGGVDVTTGMILIPFMFGIAMVFYNGRSKIGWALAVGAIIALIAGVISNLTLQFTRLSAFDLLVILVLLFGGVGLFLRSLRG</sequence>
<protein>
    <submittedName>
        <fullName evidence="2">Uncharacterized protein</fullName>
    </submittedName>
</protein>
<reference evidence="2 3" key="1">
    <citation type="submission" date="2020-08" db="EMBL/GenBank/DDBJ databases">
        <title>Genomic Encyclopedia of Type Strains, Phase IV (KMG-IV): sequencing the most valuable type-strain genomes for metagenomic binning, comparative biology and taxonomic classification.</title>
        <authorList>
            <person name="Goeker M."/>
        </authorList>
    </citation>
    <scope>NUCLEOTIDE SEQUENCE [LARGE SCALE GENOMIC DNA]</scope>
    <source>
        <strain evidence="2 3">DSM 101064</strain>
    </source>
</reference>